<protein>
    <submittedName>
        <fullName evidence="3">Uncharacterized protein</fullName>
    </submittedName>
</protein>
<reference evidence="3 4" key="1">
    <citation type="submission" date="2020-01" db="EMBL/GenBank/DDBJ databases">
        <title>Identification and distribution of gene clusters putatively required for synthesis of sphingolipid metabolism inhibitors in phylogenetically diverse species of the filamentous fungus Fusarium.</title>
        <authorList>
            <person name="Kim H.-S."/>
            <person name="Busman M."/>
            <person name="Brown D.W."/>
            <person name="Divon H."/>
            <person name="Uhlig S."/>
            <person name="Proctor R.H."/>
        </authorList>
    </citation>
    <scope>NUCLEOTIDE SEQUENCE [LARGE SCALE GENOMIC DNA]</scope>
    <source>
        <strain evidence="3 4">NRRL 20459</strain>
    </source>
</reference>
<accession>A0A8H4KQC8</accession>
<sequence length="524" mass="58382">MAKPKQPGHPSRGDSASQSSAQGATQSANLVPTDDVSDHDILDHLNIAKDVDGRATAAARFIHSVTKQHLWEWSKDFAADKWSINMVEMVAKLLRNLEDTSNLEYVKDHFRNVIAGKRRLGKRNTNLKLGDIRKAVAHFGGTSGLAKLPKKAAPKEKRKKKSDADQDEGTDEEDTEINPSDQEEDEDVDTDEEQSEDEDDQQREEGREQGEKGDQQQKQSTRSAPKQLTTSKQNGVIPARHSKSAVTRSSAKLGMKRAAKSMSPRVSKRTRTDVGTPSAGLNSQNAADTSIAAALPSPQAPTTTGSLDEVFTSFNNREMTLEHYAQKIDSNLAELRLAIEKDQQHLSELRDKDVAQRNQVKSDVDRHRQAVKEFAEEQYKCREKRELFEQSKVGLGLPEAILQSAERHYQTELDRIDGQTKKARDDLEAAEKMLTAQIDGPSEMTRRAEEKLDGDKARQDKMEVDHGQALVEVKQWRAKKMMVELSSAEMVVLDKALDQVGLGSSLDQFLNQIKHEASINATSD</sequence>
<dbReference type="OrthoDB" id="5089539at2759"/>
<comment type="caution">
    <text evidence="3">The sequence shown here is derived from an EMBL/GenBank/DDBJ whole genome shotgun (WGS) entry which is preliminary data.</text>
</comment>
<feature type="compositionally biased region" description="Basic residues" evidence="2">
    <location>
        <begin position="148"/>
        <end position="161"/>
    </location>
</feature>
<feature type="region of interest" description="Disordered" evidence="2">
    <location>
        <begin position="143"/>
        <end position="307"/>
    </location>
</feature>
<feature type="region of interest" description="Disordered" evidence="2">
    <location>
        <begin position="1"/>
        <end position="35"/>
    </location>
</feature>
<feature type="compositionally biased region" description="Acidic residues" evidence="2">
    <location>
        <begin position="165"/>
        <end position="202"/>
    </location>
</feature>
<organism evidence="3 4">
    <name type="scientific">Fusarium albosuccineum</name>
    <dbReference type="NCBI Taxonomy" id="1237068"/>
    <lineage>
        <taxon>Eukaryota</taxon>
        <taxon>Fungi</taxon>
        <taxon>Dikarya</taxon>
        <taxon>Ascomycota</taxon>
        <taxon>Pezizomycotina</taxon>
        <taxon>Sordariomycetes</taxon>
        <taxon>Hypocreomycetidae</taxon>
        <taxon>Hypocreales</taxon>
        <taxon>Nectriaceae</taxon>
        <taxon>Fusarium</taxon>
        <taxon>Fusarium decemcellulare species complex</taxon>
    </lineage>
</organism>
<proteinExistence type="predicted"/>
<feature type="compositionally biased region" description="Low complexity" evidence="2">
    <location>
        <begin position="15"/>
        <end position="28"/>
    </location>
</feature>
<keyword evidence="1" id="KW-0175">Coiled coil</keyword>
<feature type="compositionally biased region" description="Basic and acidic residues" evidence="2">
    <location>
        <begin position="203"/>
        <end position="215"/>
    </location>
</feature>
<evidence type="ECO:0000256" key="2">
    <source>
        <dbReference type="SAM" id="MobiDB-lite"/>
    </source>
</evidence>
<evidence type="ECO:0000313" key="3">
    <source>
        <dbReference type="EMBL" id="KAF4453373.1"/>
    </source>
</evidence>
<evidence type="ECO:0000256" key="1">
    <source>
        <dbReference type="SAM" id="Coils"/>
    </source>
</evidence>
<dbReference type="EMBL" id="JAADYS010002892">
    <property type="protein sequence ID" value="KAF4453373.1"/>
    <property type="molecule type" value="Genomic_DNA"/>
</dbReference>
<feature type="compositionally biased region" description="Polar residues" evidence="2">
    <location>
        <begin position="273"/>
        <end position="288"/>
    </location>
</feature>
<dbReference type="AlphaFoldDB" id="A0A8H4KQC8"/>
<evidence type="ECO:0000313" key="4">
    <source>
        <dbReference type="Proteomes" id="UP000554235"/>
    </source>
</evidence>
<gene>
    <name evidence="3" type="ORF">FALBO_15999</name>
</gene>
<dbReference type="Proteomes" id="UP000554235">
    <property type="component" value="Unassembled WGS sequence"/>
</dbReference>
<feature type="coiled-coil region" evidence="1">
    <location>
        <begin position="332"/>
        <end position="377"/>
    </location>
</feature>
<name>A0A8H4KQC8_9HYPO</name>
<feature type="compositionally biased region" description="Polar residues" evidence="2">
    <location>
        <begin position="220"/>
        <end position="234"/>
    </location>
</feature>
<keyword evidence="4" id="KW-1185">Reference proteome</keyword>